<sequence>MTNDVSSKEIKDALFDIGDNKAPGLDRYSSVFFKKALKIIGDDFRKAIKEFFTYGKMLNELNSTVISLIPKIQSPLKSGRGLRQGDPMSPYLFTLVMECFTLMMERNVKRNLEFQYHYVCKSMKITHVCFADDLLVLCHGDAGSVKVYKCCDSRDIMIVMPFEKRVTG</sequence>
<dbReference type="Pfam" id="PF00078">
    <property type="entry name" value="RVT_1"/>
    <property type="match status" value="1"/>
</dbReference>
<proteinExistence type="predicted"/>
<evidence type="ECO:0000313" key="2">
    <source>
        <dbReference type="EMBL" id="GJT01177.1"/>
    </source>
</evidence>
<reference evidence="2" key="2">
    <citation type="submission" date="2022-01" db="EMBL/GenBank/DDBJ databases">
        <authorList>
            <person name="Yamashiro T."/>
            <person name="Shiraishi A."/>
            <person name="Satake H."/>
            <person name="Nakayama K."/>
        </authorList>
    </citation>
    <scope>NUCLEOTIDE SEQUENCE</scope>
</reference>
<gene>
    <name evidence="2" type="ORF">Tco_0822346</name>
</gene>
<keyword evidence="2" id="KW-0695">RNA-directed DNA polymerase</keyword>
<name>A0ABQ5AHT6_9ASTR</name>
<keyword evidence="3" id="KW-1185">Reference proteome</keyword>
<keyword evidence="2" id="KW-0808">Transferase</keyword>
<comment type="caution">
    <text evidence="2">The sequence shown here is derived from an EMBL/GenBank/DDBJ whole genome shotgun (WGS) entry which is preliminary data.</text>
</comment>
<feature type="domain" description="Reverse transcriptase" evidence="1">
    <location>
        <begin position="73"/>
        <end position="147"/>
    </location>
</feature>
<organism evidence="2 3">
    <name type="scientific">Tanacetum coccineum</name>
    <dbReference type="NCBI Taxonomy" id="301880"/>
    <lineage>
        <taxon>Eukaryota</taxon>
        <taxon>Viridiplantae</taxon>
        <taxon>Streptophyta</taxon>
        <taxon>Embryophyta</taxon>
        <taxon>Tracheophyta</taxon>
        <taxon>Spermatophyta</taxon>
        <taxon>Magnoliopsida</taxon>
        <taxon>eudicotyledons</taxon>
        <taxon>Gunneridae</taxon>
        <taxon>Pentapetalae</taxon>
        <taxon>asterids</taxon>
        <taxon>campanulids</taxon>
        <taxon>Asterales</taxon>
        <taxon>Asteraceae</taxon>
        <taxon>Asteroideae</taxon>
        <taxon>Anthemideae</taxon>
        <taxon>Anthemidinae</taxon>
        <taxon>Tanacetum</taxon>
    </lineage>
</organism>
<evidence type="ECO:0000313" key="3">
    <source>
        <dbReference type="Proteomes" id="UP001151760"/>
    </source>
</evidence>
<dbReference type="PANTHER" id="PTHR46890:SF48">
    <property type="entry name" value="RNA-DIRECTED DNA POLYMERASE"/>
    <property type="match status" value="1"/>
</dbReference>
<dbReference type="Proteomes" id="UP001151760">
    <property type="component" value="Unassembled WGS sequence"/>
</dbReference>
<dbReference type="EMBL" id="BQNB010012251">
    <property type="protein sequence ID" value="GJT01177.1"/>
    <property type="molecule type" value="Genomic_DNA"/>
</dbReference>
<reference evidence="2" key="1">
    <citation type="journal article" date="2022" name="Int. J. Mol. Sci.">
        <title>Draft Genome of Tanacetum Coccineum: Genomic Comparison of Closely Related Tanacetum-Family Plants.</title>
        <authorList>
            <person name="Yamashiro T."/>
            <person name="Shiraishi A."/>
            <person name="Nakayama K."/>
            <person name="Satake H."/>
        </authorList>
    </citation>
    <scope>NUCLEOTIDE SEQUENCE</scope>
</reference>
<dbReference type="InterPro" id="IPR043502">
    <property type="entry name" value="DNA/RNA_pol_sf"/>
</dbReference>
<protein>
    <submittedName>
        <fullName evidence="2">RNA-directed DNA polymerase, eukaryota, reverse transcriptase zinc-binding domain protein</fullName>
    </submittedName>
</protein>
<dbReference type="PANTHER" id="PTHR46890">
    <property type="entry name" value="NON-LTR RETROLELEMENT REVERSE TRANSCRIPTASE-LIKE PROTEIN-RELATED"/>
    <property type="match status" value="1"/>
</dbReference>
<dbReference type="InterPro" id="IPR052343">
    <property type="entry name" value="Retrotransposon-Effector_Assoc"/>
</dbReference>
<keyword evidence="2" id="KW-0548">Nucleotidyltransferase</keyword>
<dbReference type="SUPFAM" id="SSF56672">
    <property type="entry name" value="DNA/RNA polymerases"/>
    <property type="match status" value="1"/>
</dbReference>
<dbReference type="GO" id="GO:0003964">
    <property type="term" value="F:RNA-directed DNA polymerase activity"/>
    <property type="evidence" value="ECO:0007669"/>
    <property type="project" value="UniProtKB-KW"/>
</dbReference>
<accession>A0ABQ5AHT6</accession>
<evidence type="ECO:0000259" key="1">
    <source>
        <dbReference type="Pfam" id="PF00078"/>
    </source>
</evidence>
<dbReference type="InterPro" id="IPR000477">
    <property type="entry name" value="RT_dom"/>
</dbReference>